<evidence type="ECO:0000313" key="2">
    <source>
        <dbReference type="EMBL" id="QQO08811.1"/>
    </source>
</evidence>
<dbReference type="KEGG" id="bhc:JFL75_18060"/>
<dbReference type="InterPro" id="IPR036866">
    <property type="entry name" value="RibonucZ/Hydroxyglut_hydro"/>
</dbReference>
<dbReference type="PANTHER" id="PTHR42951">
    <property type="entry name" value="METALLO-BETA-LACTAMASE DOMAIN-CONTAINING"/>
    <property type="match status" value="1"/>
</dbReference>
<gene>
    <name evidence="2" type="ORF">JFL75_18060</name>
</gene>
<evidence type="ECO:0000313" key="3">
    <source>
        <dbReference type="Proteomes" id="UP000595917"/>
    </source>
</evidence>
<keyword evidence="3" id="KW-1185">Reference proteome</keyword>
<dbReference type="SUPFAM" id="SSF56281">
    <property type="entry name" value="Metallo-hydrolase/oxidoreductase"/>
    <property type="match status" value="1"/>
</dbReference>
<proteinExistence type="predicted"/>
<reference evidence="2" key="1">
    <citation type="submission" date="2021-01" db="EMBL/GenBank/DDBJ databases">
        <title>Description of Breznakiella homolactica.</title>
        <authorList>
            <person name="Song Y."/>
            <person name="Brune A."/>
        </authorList>
    </citation>
    <scope>NUCLEOTIDE SEQUENCE</scope>
    <source>
        <strain evidence="2">RmG30</strain>
    </source>
</reference>
<dbReference type="RefSeq" id="WP_215626117.1">
    <property type="nucleotide sequence ID" value="NZ_CP067089.2"/>
</dbReference>
<dbReference type="PANTHER" id="PTHR42951:SF15">
    <property type="entry name" value="METALLO-BETA-LACTAMASE SUPERFAMILY PROTEIN"/>
    <property type="match status" value="1"/>
</dbReference>
<dbReference type="AlphaFoldDB" id="A0A7T8B9Y9"/>
<accession>A0A7T8B9Y9</accession>
<dbReference type="Proteomes" id="UP000595917">
    <property type="component" value="Chromosome"/>
</dbReference>
<organism evidence="2 3">
    <name type="scientific">Breznakiella homolactica</name>
    <dbReference type="NCBI Taxonomy" id="2798577"/>
    <lineage>
        <taxon>Bacteria</taxon>
        <taxon>Pseudomonadati</taxon>
        <taxon>Spirochaetota</taxon>
        <taxon>Spirochaetia</taxon>
        <taxon>Spirochaetales</taxon>
        <taxon>Breznakiellaceae</taxon>
        <taxon>Breznakiella</taxon>
    </lineage>
</organism>
<dbReference type="CDD" id="cd07721">
    <property type="entry name" value="yflN-like_MBL-fold"/>
    <property type="match status" value="1"/>
</dbReference>
<dbReference type="InterPro" id="IPR050855">
    <property type="entry name" value="NDM-1-like"/>
</dbReference>
<dbReference type="SMART" id="SM00849">
    <property type="entry name" value="Lactamase_B"/>
    <property type="match status" value="1"/>
</dbReference>
<sequence>MVEFKVLELKSRAGQEDVTVYPVLIINGTETLLFDAGYPAQADTIESELSRRGFSISNLTGIIISHHDHDHVGSLRALKTRNPSIKIAAHKNEAPYIDGSRTSLRLIQAEEYNMTLEGSARDFGLWFAGYLKTIEPCPVDLLLDDAAGEISPGIRVIPTPGHTPGHISLWLYESGTILTGDALAFEGGRLTVPNPEFTLDMKKSLASVETIRALSPRTIVCYHGGTVRENIPGLLEAAAMGKTE</sequence>
<name>A0A7T8B9Y9_9SPIR</name>
<protein>
    <submittedName>
        <fullName evidence="2">MBL fold metallo-hydrolase</fullName>
    </submittedName>
</protein>
<dbReference type="Pfam" id="PF00753">
    <property type="entry name" value="Lactamase_B"/>
    <property type="match status" value="1"/>
</dbReference>
<evidence type="ECO:0000259" key="1">
    <source>
        <dbReference type="SMART" id="SM00849"/>
    </source>
</evidence>
<dbReference type="Gene3D" id="3.60.15.10">
    <property type="entry name" value="Ribonuclease Z/Hydroxyacylglutathione hydrolase-like"/>
    <property type="match status" value="1"/>
</dbReference>
<dbReference type="InterPro" id="IPR001279">
    <property type="entry name" value="Metallo-B-lactamas"/>
</dbReference>
<feature type="domain" description="Metallo-beta-lactamase" evidence="1">
    <location>
        <begin position="19"/>
        <end position="223"/>
    </location>
</feature>
<dbReference type="EMBL" id="CP067089">
    <property type="protein sequence ID" value="QQO08811.1"/>
    <property type="molecule type" value="Genomic_DNA"/>
</dbReference>